<name>A0A942TIE4_9BACI</name>
<evidence type="ECO:0000313" key="2">
    <source>
        <dbReference type="Proteomes" id="UP000682713"/>
    </source>
</evidence>
<dbReference type="EMBL" id="JAGYPJ010000001">
    <property type="protein sequence ID" value="MBS4198600.1"/>
    <property type="molecule type" value="Genomic_DNA"/>
</dbReference>
<sequence length="146" mass="16981">MKKLIIFFIAIIFILMACSNESLNESPDEPSKDEPVIGMLDDNDFEFSEEVEKLHEEAMESQKDLYLTMLNNLLAEFDEEYENFETEVGVKLYEVIISTPGGIDVAKKMKEKIIENVPEDNQDVYDLFYDRIVSLEETFSDIEWSD</sequence>
<gene>
    <name evidence="1" type="ORF">KHA93_02920</name>
</gene>
<proteinExistence type="predicted"/>
<organism evidence="1 2">
    <name type="scientific">Lederbergia citrisecunda</name>
    <dbReference type="NCBI Taxonomy" id="2833583"/>
    <lineage>
        <taxon>Bacteria</taxon>
        <taxon>Bacillati</taxon>
        <taxon>Bacillota</taxon>
        <taxon>Bacilli</taxon>
        <taxon>Bacillales</taxon>
        <taxon>Bacillaceae</taxon>
        <taxon>Lederbergia</taxon>
    </lineage>
</organism>
<protein>
    <submittedName>
        <fullName evidence="1">Uncharacterized protein</fullName>
    </submittedName>
</protein>
<keyword evidence="2" id="KW-1185">Reference proteome</keyword>
<dbReference type="Proteomes" id="UP000682713">
    <property type="component" value="Unassembled WGS sequence"/>
</dbReference>
<reference evidence="1 2" key="1">
    <citation type="submission" date="2021-05" db="EMBL/GenBank/DDBJ databases">
        <title>Novel Bacillus species.</title>
        <authorList>
            <person name="Liu G."/>
        </authorList>
    </citation>
    <scope>NUCLEOTIDE SEQUENCE [LARGE SCALE GENOMIC DNA]</scope>
    <source>
        <strain evidence="1 2">FJAT-49732</strain>
    </source>
</reference>
<accession>A0A942TIE4</accession>
<evidence type="ECO:0000313" key="1">
    <source>
        <dbReference type="EMBL" id="MBS4198600.1"/>
    </source>
</evidence>
<comment type="caution">
    <text evidence="1">The sequence shown here is derived from an EMBL/GenBank/DDBJ whole genome shotgun (WGS) entry which is preliminary data.</text>
</comment>
<dbReference type="PROSITE" id="PS51257">
    <property type="entry name" value="PROKAR_LIPOPROTEIN"/>
    <property type="match status" value="1"/>
</dbReference>
<dbReference type="AlphaFoldDB" id="A0A942TIE4"/>
<dbReference type="RefSeq" id="WP_213109345.1">
    <property type="nucleotide sequence ID" value="NZ_JAGYPJ010000001.1"/>
</dbReference>